<name>A0A2G2WXD3_CAPBA</name>
<sequence length="138" mass="16665">MPPAEELRLRRALRYCLSYQKIDDSRYALCFFLVVIYTENSCLQILIKLKNERDLFSGGLTGGIKRKKDVVKQTDFYDPVRESFEAELERVQKMQELERQRVMEEQERALEKARREEEERQRLIKEEEECRLKLEEEA</sequence>
<gene>
    <name evidence="2" type="ORF">CQW23_09629</name>
</gene>
<protein>
    <submittedName>
        <fullName evidence="2">Uncharacterized protein</fullName>
    </submittedName>
</protein>
<dbReference type="AlphaFoldDB" id="A0A2G2WXD3"/>
<proteinExistence type="predicted"/>
<evidence type="ECO:0000313" key="3">
    <source>
        <dbReference type="Proteomes" id="UP000224567"/>
    </source>
</evidence>
<evidence type="ECO:0000313" key="2">
    <source>
        <dbReference type="EMBL" id="PHT49882.1"/>
    </source>
</evidence>
<dbReference type="InterPro" id="IPR051195">
    <property type="entry name" value="Fungal_stress_NST1"/>
</dbReference>
<reference evidence="3" key="2">
    <citation type="journal article" date="2017" name="J. Anim. Genet.">
        <title>Multiple reference genome sequences of hot pepper reveal the massive evolution of plant disease resistance genes by retroduplication.</title>
        <authorList>
            <person name="Kim S."/>
            <person name="Park J."/>
            <person name="Yeom S.-I."/>
            <person name="Kim Y.-M."/>
            <person name="Seo E."/>
            <person name="Kim K.-T."/>
            <person name="Kim M.-S."/>
            <person name="Lee J.M."/>
            <person name="Cheong K."/>
            <person name="Shin H.-S."/>
            <person name="Kim S.-B."/>
            <person name="Han K."/>
            <person name="Lee J."/>
            <person name="Park M."/>
            <person name="Lee H.-A."/>
            <person name="Lee H.-Y."/>
            <person name="Lee Y."/>
            <person name="Oh S."/>
            <person name="Lee J.H."/>
            <person name="Choi E."/>
            <person name="Choi E."/>
            <person name="Lee S.E."/>
            <person name="Jeon J."/>
            <person name="Kim H."/>
            <person name="Choi G."/>
            <person name="Song H."/>
            <person name="Lee J."/>
            <person name="Lee S.-C."/>
            <person name="Kwon J.-K."/>
            <person name="Lee H.-Y."/>
            <person name="Koo N."/>
            <person name="Hong Y."/>
            <person name="Kim R.W."/>
            <person name="Kang W.-H."/>
            <person name="Huh J.H."/>
            <person name="Kang B.-C."/>
            <person name="Yang T.-J."/>
            <person name="Lee Y.-H."/>
            <person name="Bennetzen J.L."/>
            <person name="Choi D."/>
        </authorList>
    </citation>
    <scope>NUCLEOTIDE SEQUENCE [LARGE SCALE GENOMIC DNA]</scope>
    <source>
        <strain evidence="3">cv. PBC81</strain>
    </source>
</reference>
<organism evidence="2 3">
    <name type="scientific">Capsicum baccatum</name>
    <name type="common">Peruvian pepper</name>
    <dbReference type="NCBI Taxonomy" id="33114"/>
    <lineage>
        <taxon>Eukaryota</taxon>
        <taxon>Viridiplantae</taxon>
        <taxon>Streptophyta</taxon>
        <taxon>Embryophyta</taxon>
        <taxon>Tracheophyta</taxon>
        <taxon>Spermatophyta</taxon>
        <taxon>Magnoliopsida</taxon>
        <taxon>eudicotyledons</taxon>
        <taxon>Gunneridae</taxon>
        <taxon>Pentapetalae</taxon>
        <taxon>asterids</taxon>
        <taxon>lamiids</taxon>
        <taxon>Solanales</taxon>
        <taxon>Solanaceae</taxon>
        <taxon>Solanoideae</taxon>
        <taxon>Capsiceae</taxon>
        <taxon>Capsicum</taxon>
    </lineage>
</organism>
<reference evidence="2 3" key="1">
    <citation type="journal article" date="2017" name="Genome Biol.">
        <title>New reference genome sequences of hot pepper reveal the massive evolution of plant disease-resistance genes by retroduplication.</title>
        <authorList>
            <person name="Kim S."/>
            <person name="Park J."/>
            <person name="Yeom S.I."/>
            <person name="Kim Y.M."/>
            <person name="Seo E."/>
            <person name="Kim K.T."/>
            <person name="Kim M.S."/>
            <person name="Lee J.M."/>
            <person name="Cheong K."/>
            <person name="Shin H.S."/>
            <person name="Kim S.B."/>
            <person name="Han K."/>
            <person name="Lee J."/>
            <person name="Park M."/>
            <person name="Lee H.A."/>
            <person name="Lee H.Y."/>
            <person name="Lee Y."/>
            <person name="Oh S."/>
            <person name="Lee J.H."/>
            <person name="Choi E."/>
            <person name="Choi E."/>
            <person name="Lee S.E."/>
            <person name="Jeon J."/>
            <person name="Kim H."/>
            <person name="Choi G."/>
            <person name="Song H."/>
            <person name="Lee J."/>
            <person name="Lee S.C."/>
            <person name="Kwon J.K."/>
            <person name="Lee H.Y."/>
            <person name="Koo N."/>
            <person name="Hong Y."/>
            <person name="Kim R.W."/>
            <person name="Kang W.H."/>
            <person name="Huh J.H."/>
            <person name="Kang B.C."/>
            <person name="Yang T.J."/>
            <person name="Lee Y.H."/>
            <person name="Bennetzen J.L."/>
            <person name="Choi D."/>
        </authorList>
    </citation>
    <scope>NUCLEOTIDE SEQUENCE [LARGE SCALE GENOMIC DNA]</scope>
    <source>
        <strain evidence="3">cv. PBC81</strain>
    </source>
</reference>
<evidence type="ECO:0000256" key="1">
    <source>
        <dbReference type="SAM" id="Coils"/>
    </source>
</evidence>
<comment type="caution">
    <text evidence="2">The sequence shown here is derived from an EMBL/GenBank/DDBJ whole genome shotgun (WGS) entry which is preliminary data.</text>
</comment>
<dbReference type="PANTHER" id="PTHR31780">
    <property type="entry name" value="STRESS RESPONSE PROTEIN NST1-RELATED"/>
    <property type="match status" value="1"/>
</dbReference>
<dbReference type="Proteomes" id="UP000224567">
    <property type="component" value="Unassembled WGS sequence"/>
</dbReference>
<dbReference type="EMBL" id="MLFT02000004">
    <property type="protein sequence ID" value="PHT49882.1"/>
    <property type="molecule type" value="Genomic_DNA"/>
</dbReference>
<dbReference type="STRING" id="33114.A0A2G2WXD3"/>
<keyword evidence="1" id="KW-0175">Coiled coil</keyword>
<accession>A0A2G2WXD3</accession>
<feature type="coiled-coil region" evidence="1">
    <location>
        <begin position="81"/>
        <end position="133"/>
    </location>
</feature>
<dbReference type="OrthoDB" id="10599661at2759"/>
<dbReference type="PANTHER" id="PTHR31780:SF10">
    <property type="entry name" value="LD36051P"/>
    <property type="match status" value="1"/>
</dbReference>
<keyword evidence="3" id="KW-1185">Reference proteome</keyword>